<dbReference type="InterPro" id="IPR051044">
    <property type="entry name" value="MAG_DAG_Lipase"/>
</dbReference>
<dbReference type="Gene3D" id="3.40.50.1820">
    <property type="entry name" value="alpha/beta hydrolase"/>
    <property type="match status" value="1"/>
</dbReference>
<evidence type="ECO:0000313" key="5">
    <source>
        <dbReference type="Proteomes" id="UP000286038"/>
    </source>
</evidence>
<accession>A0A413ILR2</accession>
<evidence type="ECO:0000313" key="6">
    <source>
        <dbReference type="Proteomes" id="UP000286063"/>
    </source>
</evidence>
<dbReference type="AlphaFoldDB" id="A0A413ILR2"/>
<dbReference type="InterPro" id="IPR022742">
    <property type="entry name" value="Hydrolase_4"/>
</dbReference>
<dbReference type="InterPro" id="IPR029058">
    <property type="entry name" value="AB_hydrolase_fold"/>
</dbReference>
<keyword evidence="3" id="KW-0378">Hydrolase</keyword>
<dbReference type="Proteomes" id="UP000286038">
    <property type="component" value="Unassembled WGS sequence"/>
</dbReference>
<keyword evidence="7" id="KW-1185">Reference proteome</keyword>
<reference evidence="5 6" key="1">
    <citation type="submission" date="2018-08" db="EMBL/GenBank/DDBJ databases">
        <title>A genome reference for cultivated species of the human gut microbiota.</title>
        <authorList>
            <person name="Zou Y."/>
            <person name="Xue W."/>
            <person name="Luo G."/>
        </authorList>
    </citation>
    <scope>NUCLEOTIDE SEQUENCE [LARGE SCALE GENOMIC DNA]</scope>
    <source>
        <strain evidence="4 5">AF34-33</strain>
        <strain evidence="3 6">OF02-7</strain>
    </source>
</reference>
<name>A0A413ILR2_9BACT</name>
<organism evidence="3 6">
    <name type="scientific">Butyricimonas virosa</name>
    <dbReference type="NCBI Taxonomy" id="544645"/>
    <lineage>
        <taxon>Bacteria</taxon>
        <taxon>Pseudomonadati</taxon>
        <taxon>Bacteroidota</taxon>
        <taxon>Bacteroidia</taxon>
        <taxon>Bacteroidales</taxon>
        <taxon>Odoribacteraceae</taxon>
        <taxon>Butyricimonas</taxon>
    </lineage>
</organism>
<evidence type="ECO:0000313" key="4">
    <source>
        <dbReference type="EMBL" id="RHM44376.1"/>
    </source>
</evidence>
<dbReference type="EMBL" id="QRPV01000006">
    <property type="protein sequence ID" value="RHM44376.1"/>
    <property type="molecule type" value="Genomic_DNA"/>
</dbReference>
<protein>
    <submittedName>
        <fullName evidence="3">Alpha/beta hydrolase</fullName>
    </submittedName>
</protein>
<dbReference type="GO" id="GO:0016787">
    <property type="term" value="F:hydrolase activity"/>
    <property type="evidence" value="ECO:0007669"/>
    <property type="project" value="UniProtKB-KW"/>
</dbReference>
<evidence type="ECO:0000259" key="1">
    <source>
        <dbReference type="Pfam" id="PF12146"/>
    </source>
</evidence>
<dbReference type="Proteomes" id="UP000286063">
    <property type="component" value="Unassembled WGS sequence"/>
</dbReference>
<reference evidence="2 7" key="2">
    <citation type="submission" date="2021-02" db="EMBL/GenBank/DDBJ databases">
        <title>FDA dAtabase for Regulatory Grade micrObial Sequences (FDA-ARGOS): Supporting development and validation of Infectious Disease Dx tests.</title>
        <authorList>
            <person name="Carlson P."/>
            <person name="Fischbach M."/>
            <person name="Hastie J."/>
            <person name="Bilen M."/>
            <person name="Cheng A."/>
            <person name="Tallon L."/>
            <person name="Sadzewicz L."/>
            <person name="Zhao X."/>
            <person name="Boylan J."/>
            <person name="Ott S."/>
            <person name="Bowen H."/>
            <person name="Vavikolanu K."/>
            <person name="Mehta A."/>
            <person name="Aluvathingal J."/>
            <person name="Nadendla S."/>
            <person name="Yan Y."/>
            <person name="Sichtig H."/>
        </authorList>
    </citation>
    <scope>NUCLEOTIDE SEQUENCE [LARGE SCALE GENOMIC DNA]</scope>
    <source>
        <strain evidence="2 7">FDAARGOS_1229</strain>
    </source>
</reference>
<evidence type="ECO:0000313" key="2">
    <source>
        <dbReference type="EMBL" id="QRO49210.1"/>
    </source>
</evidence>
<dbReference type="OrthoDB" id="9801217at2"/>
<proteinExistence type="predicted"/>
<dbReference type="Proteomes" id="UP000654720">
    <property type="component" value="Chromosome"/>
</dbReference>
<dbReference type="EMBL" id="CP069450">
    <property type="protein sequence ID" value="QRO49210.1"/>
    <property type="molecule type" value="Genomic_DNA"/>
</dbReference>
<sequence>MIVRSEEQKTGTCMDTFYEEDILGEGFQRTTLSLRDDYEGSAVATLVRRLSDTGNGRSVLYIHGFNDYFFQREMACRLNERSFHFYALDLRKYGRSWLSHQKFNDIRDIRVYFEEITLALQMIREEGSRTTVLLGHSTGGLIVTLYAKEHGDSSLFDGIMLNSPFFDFNKSWFVKKCIPFASLVGGFLPGIKITGGFTEQYGKFLHRGSRGEWEYNLAWKPHVAPRINLGWVRAIHKAQRELRQPFEVRKPLLVLHSERSVSNFSDEEQVQSRDAILNVRDIQQVARNIRGQVEIVSVLGGLHDLVLSCKEVRGKVYQIMFDWLERQNGTNDRNCLG</sequence>
<evidence type="ECO:0000313" key="3">
    <source>
        <dbReference type="EMBL" id="RGY15189.1"/>
    </source>
</evidence>
<gene>
    <name evidence="4" type="ORF">DWZ68_07395</name>
    <name evidence="3" type="ORF">DXA50_13245</name>
    <name evidence="2" type="ORF">I6J59_14980</name>
</gene>
<dbReference type="EMBL" id="QSCR01000025">
    <property type="protein sequence ID" value="RGY15189.1"/>
    <property type="molecule type" value="Genomic_DNA"/>
</dbReference>
<dbReference type="Pfam" id="PF12146">
    <property type="entry name" value="Hydrolase_4"/>
    <property type="match status" value="1"/>
</dbReference>
<dbReference type="SUPFAM" id="SSF53474">
    <property type="entry name" value="alpha/beta-Hydrolases"/>
    <property type="match status" value="1"/>
</dbReference>
<evidence type="ECO:0000313" key="7">
    <source>
        <dbReference type="Proteomes" id="UP000654720"/>
    </source>
</evidence>
<dbReference type="PANTHER" id="PTHR11614">
    <property type="entry name" value="PHOSPHOLIPASE-RELATED"/>
    <property type="match status" value="1"/>
</dbReference>
<feature type="domain" description="Serine aminopeptidase S33" evidence="1">
    <location>
        <begin position="58"/>
        <end position="259"/>
    </location>
</feature>